<dbReference type="HOGENOM" id="CLU_3389685_0_0_6"/>
<keyword evidence="1" id="KW-0812">Transmembrane</keyword>
<keyword evidence="1" id="KW-0472">Membrane</keyword>
<accession>Q7VLJ7</accession>
<protein>
    <submittedName>
        <fullName evidence="2">Uncharacterized protein</fullName>
    </submittedName>
</protein>
<keyword evidence="1" id="KW-1133">Transmembrane helix</keyword>
<proteinExistence type="predicted"/>
<organism evidence="2 3">
    <name type="scientific">Haemophilus ducreyi (strain 35000HP / ATCC 700724)</name>
    <dbReference type="NCBI Taxonomy" id="233412"/>
    <lineage>
        <taxon>Bacteria</taxon>
        <taxon>Pseudomonadati</taxon>
        <taxon>Pseudomonadota</taxon>
        <taxon>Gammaproteobacteria</taxon>
        <taxon>Pasteurellales</taxon>
        <taxon>Pasteurellaceae</taxon>
        <taxon>Haemophilus</taxon>
    </lineage>
</organism>
<evidence type="ECO:0000313" key="2">
    <source>
        <dbReference type="EMBL" id="AAP96240.1"/>
    </source>
</evidence>
<evidence type="ECO:0000256" key="1">
    <source>
        <dbReference type="SAM" id="Phobius"/>
    </source>
</evidence>
<dbReference type="KEGG" id="hdu:HD_1434"/>
<evidence type="ECO:0000313" key="3">
    <source>
        <dbReference type="Proteomes" id="UP000001022"/>
    </source>
</evidence>
<keyword evidence="3" id="KW-1185">Reference proteome</keyword>
<dbReference type="EMBL" id="AE017143">
    <property type="protein sequence ID" value="AAP96240.1"/>
    <property type="molecule type" value="Genomic_DNA"/>
</dbReference>
<reference evidence="3" key="1">
    <citation type="submission" date="2003-06" db="EMBL/GenBank/DDBJ databases">
        <title>The complete genome sequence of Haemophilus ducreyi.</title>
        <authorList>
            <person name="Munson R.S. Jr."/>
            <person name="Ray W.C."/>
            <person name="Mahairas G."/>
            <person name="Sabo P."/>
            <person name="Mungur R."/>
            <person name="Johnson L."/>
            <person name="Nguyen D."/>
            <person name="Wang J."/>
            <person name="Forst C."/>
            <person name="Hood L."/>
        </authorList>
    </citation>
    <scope>NUCLEOTIDE SEQUENCE [LARGE SCALE GENOMIC DNA]</scope>
    <source>
        <strain evidence="3">35000HP / ATCC 700724</strain>
    </source>
</reference>
<sequence length="32" mass="3832">MAYFDTIRSQLNHVKKQVFAFFIISILLFIIN</sequence>
<dbReference type="AlphaFoldDB" id="Q7VLJ7"/>
<name>Q7VLJ7_HAEDU</name>
<feature type="transmembrane region" description="Helical" evidence="1">
    <location>
        <begin position="14"/>
        <end position="31"/>
    </location>
</feature>
<gene>
    <name evidence="2" type="ordered locus">HD_1434</name>
</gene>
<dbReference type="Proteomes" id="UP000001022">
    <property type="component" value="Chromosome"/>
</dbReference>
<dbReference type="STRING" id="233412.HD_1434"/>